<dbReference type="Gene3D" id="1.10.1670.10">
    <property type="entry name" value="Helix-hairpin-Helix base-excision DNA repair enzymes (C-terminal)"/>
    <property type="match status" value="1"/>
</dbReference>
<reference evidence="2 3" key="1">
    <citation type="journal article" date="2015" name="Genome Announc.">
        <title>Complete genome sequence of Martelella endophytica YC6887, which has antifungal activity associated with a halophyte.</title>
        <authorList>
            <person name="Khan A."/>
            <person name="Khan H."/>
            <person name="Chung E.J."/>
            <person name="Hossain M.T."/>
            <person name="Chung Y.R."/>
        </authorList>
    </citation>
    <scope>NUCLEOTIDE SEQUENCE [LARGE SCALE GENOMIC DNA]</scope>
    <source>
        <strain evidence="2">YC6887</strain>
    </source>
</reference>
<dbReference type="Proteomes" id="UP000032611">
    <property type="component" value="Chromosome"/>
</dbReference>
<dbReference type="InterPro" id="IPR003265">
    <property type="entry name" value="HhH-GPD_domain"/>
</dbReference>
<dbReference type="EMBL" id="CP010803">
    <property type="protein sequence ID" value="AJY46466.1"/>
    <property type="molecule type" value="Genomic_DNA"/>
</dbReference>
<feature type="domain" description="HhH-GPD" evidence="1">
    <location>
        <begin position="47"/>
        <end position="204"/>
    </location>
</feature>
<dbReference type="SUPFAM" id="SSF48150">
    <property type="entry name" value="DNA-glycosylase"/>
    <property type="match status" value="1"/>
</dbReference>
<dbReference type="STRING" id="1486262.TM49_13510"/>
<gene>
    <name evidence="2" type="ORF">TM49_13510</name>
</gene>
<dbReference type="Gene3D" id="1.10.340.30">
    <property type="entry name" value="Hypothetical protein, domain 2"/>
    <property type="match status" value="1"/>
</dbReference>
<dbReference type="InterPro" id="IPR011257">
    <property type="entry name" value="DNA_glycosylase"/>
</dbReference>
<dbReference type="PATRIC" id="fig|1486262.3.peg.2790"/>
<dbReference type="HOGENOM" id="CLU_050554_1_1_5"/>
<name>A0A0D5LQT2_MAREN</name>
<evidence type="ECO:0000313" key="2">
    <source>
        <dbReference type="EMBL" id="AJY46466.1"/>
    </source>
</evidence>
<dbReference type="RefSeq" id="WP_045681985.1">
    <property type="nucleotide sequence ID" value="NZ_CP010803.1"/>
</dbReference>
<organism evidence="2 3">
    <name type="scientific">Martelella endophytica</name>
    <dbReference type="NCBI Taxonomy" id="1486262"/>
    <lineage>
        <taxon>Bacteria</taxon>
        <taxon>Pseudomonadati</taxon>
        <taxon>Pseudomonadota</taxon>
        <taxon>Alphaproteobacteria</taxon>
        <taxon>Hyphomicrobiales</taxon>
        <taxon>Aurantimonadaceae</taxon>
        <taxon>Martelella</taxon>
    </lineage>
</organism>
<dbReference type="InterPro" id="IPR023170">
    <property type="entry name" value="HhH_base_excis_C"/>
</dbReference>
<accession>A0A0D5LQT2</accession>
<dbReference type="GO" id="GO:0006284">
    <property type="term" value="P:base-excision repair"/>
    <property type="evidence" value="ECO:0007669"/>
    <property type="project" value="InterPro"/>
</dbReference>
<dbReference type="OrthoDB" id="3078554at2"/>
<dbReference type="AlphaFoldDB" id="A0A0D5LQT2"/>
<proteinExistence type="predicted"/>
<evidence type="ECO:0000313" key="3">
    <source>
        <dbReference type="Proteomes" id="UP000032611"/>
    </source>
</evidence>
<dbReference type="KEGG" id="mey:TM49_13510"/>
<sequence length="218" mass="23878">MKTDKQKAIAKAVLERYPESYSEMLGIDLAKNTPAPLFQWLNCALLMSARISASQAQRAAGALFTAGFTTPDKMAKTNWDERVKVLNKNGYARYDESTARYIADTTAKLKEDYGGDLRKLREEAGHDPEAERKLLKEFKGIGDVGADIFLREVQTAWDELYPFVDSRAAKAAENLGLDPAPKALSRLANGPGELARLLTGLVQTDLDNAGNDILKAAA</sequence>
<keyword evidence="3" id="KW-1185">Reference proteome</keyword>
<dbReference type="GO" id="GO:0003824">
    <property type="term" value="F:catalytic activity"/>
    <property type="evidence" value="ECO:0007669"/>
    <property type="project" value="InterPro"/>
</dbReference>
<evidence type="ECO:0000259" key="1">
    <source>
        <dbReference type="SMART" id="SM00478"/>
    </source>
</evidence>
<dbReference type="SMART" id="SM00478">
    <property type="entry name" value="ENDO3c"/>
    <property type="match status" value="1"/>
</dbReference>
<protein>
    <recommendedName>
        <fullName evidence="1">HhH-GPD domain-containing protein</fullName>
    </recommendedName>
</protein>